<organism evidence="4 5">
    <name type="scientific">Scytalidium lignicola</name>
    <name type="common">Hyphomycete</name>
    <dbReference type="NCBI Taxonomy" id="5539"/>
    <lineage>
        <taxon>Eukaryota</taxon>
        <taxon>Fungi</taxon>
        <taxon>Dikarya</taxon>
        <taxon>Ascomycota</taxon>
        <taxon>Pezizomycotina</taxon>
        <taxon>Leotiomycetes</taxon>
        <taxon>Leotiomycetes incertae sedis</taxon>
        <taxon>Scytalidium</taxon>
    </lineage>
</organism>
<evidence type="ECO:0000256" key="2">
    <source>
        <dbReference type="SAM" id="MobiDB-lite"/>
    </source>
</evidence>
<evidence type="ECO:0000313" key="5">
    <source>
        <dbReference type="Proteomes" id="UP000258309"/>
    </source>
</evidence>
<evidence type="ECO:0000259" key="3">
    <source>
        <dbReference type="Pfam" id="PF24883"/>
    </source>
</evidence>
<dbReference type="Pfam" id="PF14022">
    <property type="entry name" value="DUF4238"/>
    <property type="match status" value="1"/>
</dbReference>
<protein>
    <recommendedName>
        <fullName evidence="3">Nephrocystin 3-like N-terminal domain-containing protein</fullName>
    </recommendedName>
</protein>
<dbReference type="InterPro" id="IPR056884">
    <property type="entry name" value="NPHP3-like_N"/>
</dbReference>
<dbReference type="Pfam" id="PF24883">
    <property type="entry name" value="NPHP3_N"/>
    <property type="match status" value="1"/>
</dbReference>
<feature type="compositionally biased region" description="Basic residues" evidence="2">
    <location>
        <begin position="33"/>
        <end position="48"/>
    </location>
</feature>
<dbReference type="AlphaFoldDB" id="A0A3E2GUZ9"/>
<feature type="domain" description="Nephrocystin 3-like N-terminal" evidence="3">
    <location>
        <begin position="658"/>
        <end position="736"/>
    </location>
</feature>
<reference evidence="4 5" key="1">
    <citation type="submission" date="2018-05" db="EMBL/GenBank/DDBJ databases">
        <title>Draft genome sequence of Scytalidium lignicola DSM 105466, a ubiquitous saprotrophic fungus.</title>
        <authorList>
            <person name="Buettner E."/>
            <person name="Gebauer A.M."/>
            <person name="Hofrichter M."/>
            <person name="Liers C."/>
            <person name="Kellner H."/>
        </authorList>
    </citation>
    <scope>NUCLEOTIDE SEQUENCE [LARGE SCALE GENOMIC DNA]</scope>
    <source>
        <strain evidence="4 5">DSM 105466</strain>
    </source>
</reference>
<dbReference type="OMA" id="ARTLEWY"/>
<keyword evidence="5" id="KW-1185">Reference proteome</keyword>
<feature type="region of interest" description="Disordered" evidence="2">
    <location>
        <begin position="28"/>
        <end position="55"/>
    </location>
</feature>
<evidence type="ECO:0000256" key="1">
    <source>
        <dbReference type="ARBA" id="ARBA00022737"/>
    </source>
</evidence>
<evidence type="ECO:0000313" key="4">
    <source>
        <dbReference type="EMBL" id="RFU24898.1"/>
    </source>
</evidence>
<proteinExistence type="predicted"/>
<accession>A0A3E2GUZ9</accession>
<gene>
    <name evidence="4" type="ORF">B7463_g11446</name>
</gene>
<dbReference type="InterPro" id="IPR025332">
    <property type="entry name" value="DUF4238"/>
</dbReference>
<feature type="non-terminal residue" evidence="4">
    <location>
        <position position="1"/>
    </location>
</feature>
<dbReference type="Proteomes" id="UP000258309">
    <property type="component" value="Unassembled WGS sequence"/>
</dbReference>
<feature type="non-terminal residue" evidence="4">
    <location>
        <position position="769"/>
    </location>
</feature>
<comment type="caution">
    <text evidence="4">The sequence shown here is derived from an EMBL/GenBank/DDBJ whole genome shotgun (WGS) entry which is preliminary data.</text>
</comment>
<keyword evidence="1" id="KW-0677">Repeat</keyword>
<sequence>MAEFRPTKSQYHHFIPRFILRNFTHKFESPKSCSRRGPRRNGRNKGKGRPSVDEPMLNALDLASAEAEVKELPLSRTFGLTDMYRDFANTANQHYLEEELSKLESRAARIIQTIRKTFEAGTTEVWISRPDRNELRKFLFIMKYRTLGMHRRYFHENMEDYCEDDRDQMLLYMSEKGFKRPLDVWFDNIKGILDLKMDAKKEWPKRLTERIYPPDAMWYISHTEMMYLALCTPENEDDEFILTENGYGIHEGPVSGRVDSSTGKSIETYTEFHMFAVVSPQLIMVLRSLMLPIKEEDAYENIKKEREELYLHNVLQHNRPHAASSVLADLPVTKPRNSYTKIVNGRFELADGEDGSLRANHKFCFRYFPIGTDHVQKINTVMLEESIHASKIVFKSNLGFLRAVEYYLKLSSYGFKQVSNNPDDSRLAHLKKLGLVVERQGSRVETTFKTQQTWNLEEEIDGANEVWTQLFKQVTPKEPSGSIDILLYDMEQSQRMVKLRIKVDVWSKGLDESFREQIREQVGEIFCQLPVRRLWFYLKRIRNMALRAGHIFEGNKLSQLMWFSTLNQIQQIQSPYFDLDSRVSRNNVEMAKFIKTSLIVVGPSGSIRDCGIPTIEEKAQRHYHMLSEGIIFEENSNPFLTEEENIELGTRVLIENEFSEILSNRLRSSDLEDLKDGQPPTKDLIETFKHMMSHVEEIQIIIDVLDECITRQDLLEEIKEPLEFEETNIKILATGREEAGIKLELRRWLSQDNFIFIQQGLVDSDIRAL</sequence>
<dbReference type="STRING" id="5539.A0A3E2GUZ9"/>
<dbReference type="OrthoDB" id="5340163at2759"/>
<name>A0A3E2GUZ9_SCYLI</name>
<dbReference type="EMBL" id="NCSJ02000390">
    <property type="protein sequence ID" value="RFU24898.1"/>
    <property type="molecule type" value="Genomic_DNA"/>
</dbReference>